<dbReference type="InterPro" id="IPR036881">
    <property type="entry name" value="Glyco_hydro_3_C_sf"/>
</dbReference>
<dbReference type="Proteomes" id="UP001218218">
    <property type="component" value="Unassembled WGS sequence"/>
</dbReference>
<evidence type="ECO:0000256" key="3">
    <source>
        <dbReference type="ARBA" id="ARBA00005336"/>
    </source>
</evidence>
<organism evidence="11 12">
    <name type="scientific">Mycena albidolilacea</name>
    <dbReference type="NCBI Taxonomy" id="1033008"/>
    <lineage>
        <taxon>Eukaryota</taxon>
        <taxon>Fungi</taxon>
        <taxon>Dikarya</taxon>
        <taxon>Basidiomycota</taxon>
        <taxon>Agaricomycotina</taxon>
        <taxon>Agaricomycetes</taxon>
        <taxon>Agaricomycetidae</taxon>
        <taxon>Agaricales</taxon>
        <taxon>Marasmiineae</taxon>
        <taxon>Mycenaceae</taxon>
        <taxon>Mycena</taxon>
    </lineage>
</organism>
<dbReference type="EC" id="3.2.1.21" evidence="4"/>
<dbReference type="InterPro" id="IPR002772">
    <property type="entry name" value="Glyco_hydro_3_C"/>
</dbReference>
<dbReference type="EMBL" id="JARIHO010000007">
    <property type="protein sequence ID" value="KAJ7358612.1"/>
    <property type="molecule type" value="Genomic_DNA"/>
</dbReference>
<keyword evidence="7" id="KW-0119">Carbohydrate metabolism</keyword>
<keyword evidence="6" id="KW-0136">Cellulose degradation</keyword>
<keyword evidence="12" id="KW-1185">Reference proteome</keyword>
<evidence type="ECO:0000256" key="7">
    <source>
        <dbReference type="ARBA" id="ARBA00023277"/>
    </source>
</evidence>
<evidence type="ECO:0000256" key="4">
    <source>
        <dbReference type="ARBA" id="ARBA00012744"/>
    </source>
</evidence>
<keyword evidence="8" id="KW-0326">Glycosidase</keyword>
<keyword evidence="5 11" id="KW-0378">Hydrolase</keyword>
<dbReference type="GO" id="GO:0008422">
    <property type="term" value="F:beta-glucosidase activity"/>
    <property type="evidence" value="ECO:0007669"/>
    <property type="project" value="UniProtKB-EC"/>
</dbReference>
<reference evidence="11" key="1">
    <citation type="submission" date="2023-03" db="EMBL/GenBank/DDBJ databases">
        <title>Massive genome expansion in bonnet fungi (Mycena s.s.) driven by repeated elements and novel gene families across ecological guilds.</title>
        <authorList>
            <consortium name="Lawrence Berkeley National Laboratory"/>
            <person name="Harder C.B."/>
            <person name="Miyauchi S."/>
            <person name="Viragh M."/>
            <person name="Kuo A."/>
            <person name="Thoen E."/>
            <person name="Andreopoulos B."/>
            <person name="Lu D."/>
            <person name="Skrede I."/>
            <person name="Drula E."/>
            <person name="Henrissat B."/>
            <person name="Morin E."/>
            <person name="Kohler A."/>
            <person name="Barry K."/>
            <person name="LaButti K."/>
            <person name="Morin E."/>
            <person name="Salamov A."/>
            <person name="Lipzen A."/>
            <person name="Mereny Z."/>
            <person name="Hegedus B."/>
            <person name="Baldrian P."/>
            <person name="Stursova M."/>
            <person name="Weitz H."/>
            <person name="Taylor A."/>
            <person name="Grigoriev I.V."/>
            <person name="Nagy L.G."/>
            <person name="Martin F."/>
            <person name="Kauserud H."/>
        </authorList>
    </citation>
    <scope>NUCLEOTIDE SEQUENCE</scope>
    <source>
        <strain evidence="11">CBHHK002</strain>
    </source>
</reference>
<dbReference type="AlphaFoldDB" id="A0AAD7AHE2"/>
<gene>
    <name evidence="11" type="ORF">DFH08DRAFT_444259</name>
</gene>
<evidence type="ECO:0000256" key="6">
    <source>
        <dbReference type="ARBA" id="ARBA00023001"/>
    </source>
</evidence>
<comment type="catalytic activity">
    <reaction evidence="1">
        <text>Hydrolysis of terminal, non-reducing beta-D-glucosyl residues with release of beta-D-glucose.</text>
        <dbReference type="EC" id="3.2.1.21"/>
    </reaction>
</comment>
<dbReference type="PANTHER" id="PTHR42715:SF2">
    <property type="entry name" value="BETA-GLUCOSIDASE F-RELATED"/>
    <property type="match status" value="1"/>
</dbReference>
<dbReference type="InterPro" id="IPR050288">
    <property type="entry name" value="Cellulose_deg_GH3"/>
</dbReference>
<comment type="similarity">
    <text evidence="3">Belongs to the glycosyl hydrolase 3 family.</text>
</comment>
<dbReference type="Pfam" id="PF01915">
    <property type="entry name" value="Glyco_hydro_3_C"/>
    <property type="match status" value="1"/>
</dbReference>
<evidence type="ECO:0000313" key="11">
    <source>
        <dbReference type="EMBL" id="KAJ7358612.1"/>
    </source>
</evidence>
<evidence type="ECO:0000256" key="2">
    <source>
        <dbReference type="ARBA" id="ARBA00004987"/>
    </source>
</evidence>
<evidence type="ECO:0000256" key="5">
    <source>
        <dbReference type="ARBA" id="ARBA00022801"/>
    </source>
</evidence>
<evidence type="ECO:0000256" key="9">
    <source>
        <dbReference type="ARBA" id="ARBA00023326"/>
    </source>
</evidence>
<comment type="caution">
    <text evidence="11">The sequence shown here is derived from an EMBL/GenBank/DDBJ whole genome shotgun (WGS) entry which is preliminary data.</text>
</comment>
<dbReference type="Gene3D" id="3.40.50.1700">
    <property type="entry name" value="Glycoside hydrolase family 3 C-terminal domain"/>
    <property type="match status" value="1"/>
</dbReference>
<protein>
    <recommendedName>
        <fullName evidence="4">beta-glucosidase</fullName>
        <ecNumber evidence="4">3.2.1.21</ecNumber>
    </recommendedName>
</protein>
<evidence type="ECO:0000259" key="10">
    <source>
        <dbReference type="Pfam" id="PF01915"/>
    </source>
</evidence>
<evidence type="ECO:0000256" key="1">
    <source>
        <dbReference type="ARBA" id="ARBA00000448"/>
    </source>
</evidence>
<name>A0AAD7AHE2_9AGAR</name>
<sequence>MATRILAAWYLVGQDSGFPAVNFDAWNNTSSFNQHVNVQSNHATLIQQIDAASTVLLKNTNSVLPLKAPKTIAIIGNGAANSSRGAIGYSDHEGDDGVLAVGWESRTANFPYLTSPLDAIRSRSATDRTVVLLSTGARTEAMGKDVAFVFITADSGEGYTMVEGNVGDRNSLSAWQSGDALVAAVAAANKNTVVVVNSVGPINIEAWVTNPT</sequence>
<evidence type="ECO:0000256" key="8">
    <source>
        <dbReference type="ARBA" id="ARBA00023295"/>
    </source>
</evidence>
<feature type="domain" description="Glycoside hydrolase family 3 C-terminal" evidence="10">
    <location>
        <begin position="54"/>
        <end position="207"/>
    </location>
</feature>
<dbReference type="SUPFAM" id="SSF52279">
    <property type="entry name" value="Beta-D-glucan exohydrolase, C-terminal domain"/>
    <property type="match status" value="1"/>
</dbReference>
<evidence type="ECO:0000313" key="12">
    <source>
        <dbReference type="Proteomes" id="UP001218218"/>
    </source>
</evidence>
<proteinExistence type="inferred from homology"/>
<comment type="pathway">
    <text evidence="2">Glycan metabolism; cellulose degradation.</text>
</comment>
<keyword evidence="9" id="KW-0624">Polysaccharide degradation</keyword>
<accession>A0AAD7AHE2</accession>
<dbReference type="PANTHER" id="PTHR42715">
    <property type="entry name" value="BETA-GLUCOSIDASE"/>
    <property type="match status" value="1"/>
</dbReference>
<dbReference type="GO" id="GO:0030245">
    <property type="term" value="P:cellulose catabolic process"/>
    <property type="evidence" value="ECO:0007669"/>
    <property type="project" value="UniProtKB-KW"/>
</dbReference>